<evidence type="ECO:0000256" key="1">
    <source>
        <dbReference type="SAM" id="MobiDB-lite"/>
    </source>
</evidence>
<evidence type="ECO:0000313" key="2">
    <source>
        <dbReference type="EMBL" id="ACN36378.1"/>
    </source>
</evidence>
<dbReference type="GeneID" id="100384207"/>
<organism evidence="2">
    <name type="scientific">Zea mays</name>
    <name type="common">Maize</name>
    <dbReference type="NCBI Taxonomy" id="4577"/>
    <lineage>
        <taxon>Eukaryota</taxon>
        <taxon>Viridiplantae</taxon>
        <taxon>Streptophyta</taxon>
        <taxon>Embryophyta</taxon>
        <taxon>Tracheophyta</taxon>
        <taxon>Spermatophyta</taxon>
        <taxon>Magnoliopsida</taxon>
        <taxon>Liliopsida</taxon>
        <taxon>Poales</taxon>
        <taxon>Poaceae</taxon>
        <taxon>PACMAD clade</taxon>
        <taxon>Panicoideae</taxon>
        <taxon>Andropogonodae</taxon>
        <taxon>Andropogoneae</taxon>
        <taxon>Tripsacinae</taxon>
        <taxon>Zea</taxon>
    </lineage>
</organism>
<name>C0PMG2_MAIZE</name>
<proteinExistence type="evidence at transcript level"/>
<protein>
    <submittedName>
        <fullName evidence="2">Uncharacterized protein</fullName>
    </submittedName>
</protein>
<dbReference type="KEGG" id="zma:100384207"/>
<reference evidence="2" key="1">
    <citation type="journal article" date="2009" name="PLoS Genet.">
        <title>Sequencing, mapping, and analysis of 27,455 maize full-length cDNAs.</title>
        <authorList>
            <person name="Soderlund C."/>
            <person name="Descour A."/>
            <person name="Kudrna D."/>
            <person name="Bomhoff M."/>
            <person name="Boyd L."/>
            <person name="Currie J."/>
            <person name="Angelova A."/>
            <person name="Collura K."/>
            <person name="Wissotski M."/>
            <person name="Ashley E."/>
            <person name="Morrow D."/>
            <person name="Fernandes J."/>
            <person name="Walbot V."/>
            <person name="Yu Y."/>
        </authorList>
    </citation>
    <scope>NUCLEOTIDE SEQUENCE</scope>
    <source>
        <strain evidence="2">B73</strain>
    </source>
</reference>
<feature type="region of interest" description="Disordered" evidence="1">
    <location>
        <begin position="67"/>
        <end position="138"/>
    </location>
</feature>
<dbReference type="OrthoDB" id="426293at2759"/>
<sequence length="138" mass="15288">MDGLPLQRAQGAHVAQPRLRDQQRLGRVHPRRVLVPHHAHHGRLRRPAPCQPRRDGVRRLLHALQPGPRRVHRRQHDQPRRERLHGPARVAGHAARGLHVRGREPVARGADGADGGDRAAQLRHDGAAAPATASVRDA</sequence>
<dbReference type="RefSeq" id="NP_001308930.1">
    <property type="nucleotide sequence ID" value="NM_001322001.1"/>
</dbReference>
<feature type="compositionally biased region" description="Basic residues" evidence="1">
    <location>
        <begin position="26"/>
        <end position="46"/>
    </location>
</feature>
<accession>C0PMG2</accession>
<dbReference type="AlphaFoldDB" id="C0PMG2"/>
<feature type="compositionally biased region" description="Basic and acidic residues" evidence="1">
    <location>
        <begin position="76"/>
        <end position="85"/>
    </location>
</feature>
<feature type="region of interest" description="Disordered" evidence="1">
    <location>
        <begin position="1"/>
        <end position="55"/>
    </location>
</feature>
<feature type="compositionally biased region" description="Basic and acidic residues" evidence="1">
    <location>
        <begin position="115"/>
        <end position="126"/>
    </location>
</feature>
<dbReference type="EMBL" id="BT069481">
    <property type="protein sequence ID" value="ACN36378.1"/>
    <property type="molecule type" value="mRNA"/>
</dbReference>